<proteinExistence type="predicted"/>
<feature type="non-terminal residue" evidence="1">
    <location>
        <position position="32"/>
    </location>
</feature>
<organism evidence="1 2">
    <name type="scientific">Trifolium medium</name>
    <dbReference type="NCBI Taxonomy" id="97028"/>
    <lineage>
        <taxon>Eukaryota</taxon>
        <taxon>Viridiplantae</taxon>
        <taxon>Streptophyta</taxon>
        <taxon>Embryophyta</taxon>
        <taxon>Tracheophyta</taxon>
        <taxon>Spermatophyta</taxon>
        <taxon>Magnoliopsida</taxon>
        <taxon>eudicotyledons</taxon>
        <taxon>Gunneridae</taxon>
        <taxon>Pentapetalae</taxon>
        <taxon>rosids</taxon>
        <taxon>fabids</taxon>
        <taxon>Fabales</taxon>
        <taxon>Fabaceae</taxon>
        <taxon>Papilionoideae</taxon>
        <taxon>50 kb inversion clade</taxon>
        <taxon>NPAAA clade</taxon>
        <taxon>Hologalegina</taxon>
        <taxon>IRL clade</taxon>
        <taxon>Trifolieae</taxon>
        <taxon>Trifolium</taxon>
    </lineage>
</organism>
<evidence type="ECO:0000313" key="1">
    <source>
        <dbReference type="EMBL" id="MCI96879.1"/>
    </source>
</evidence>
<sequence>MSSKWDIEGLSGENLELWKVKMEAIFNVQDDG</sequence>
<evidence type="ECO:0000313" key="2">
    <source>
        <dbReference type="Proteomes" id="UP000265520"/>
    </source>
</evidence>
<name>A0A392WAR5_9FABA</name>
<dbReference type="AlphaFoldDB" id="A0A392WAR5"/>
<reference evidence="1 2" key="1">
    <citation type="journal article" date="2018" name="Front. Plant Sci.">
        <title>Red Clover (Trifolium pratense) and Zigzag Clover (T. medium) - A Picture of Genomic Similarities and Differences.</title>
        <authorList>
            <person name="Dluhosova J."/>
            <person name="Istvanek J."/>
            <person name="Nedelnik J."/>
            <person name="Repkova J."/>
        </authorList>
    </citation>
    <scope>NUCLEOTIDE SEQUENCE [LARGE SCALE GENOMIC DNA]</scope>
    <source>
        <strain evidence="2">cv. 10/8</strain>
        <tissue evidence="1">Leaf</tissue>
    </source>
</reference>
<dbReference type="Proteomes" id="UP000265520">
    <property type="component" value="Unassembled WGS sequence"/>
</dbReference>
<protein>
    <submittedName>
        <fullName evidence="1">Uncharacterized protein</fullName>
    </submittedName>
</protein>
<keyword evidence="2" id="KW-1185">Reference proteome</keyword>
<comment type="caution">
    <text evidence="1">The sequence shown here is derived from an EMBL/GenBank/DDBJ whole genome shotgun (WGS) entry which is preliminary data.</text>
</comment>
<accession>A0A392WAR5</accession>
<dbReference type="EMBL" id="LXQA011426848">
    <property type="protein sequence ID" value="MCI96879.1"/>
    <property type="molecule type" value="Genomic_DNA"/>
</dbReference>